<reference evidence="1" key="1">
    <citation type="journal article" date="2021" name="PeerJ">
        <title>Extensive microbial diversity within the chicken gut microbiome revealed by metagenomics and culture.</title>
        <authorList>
            <person name="Gilroy R."/>
            <person name="Ravi A."/>
            <person name="Getino M."/>
            <person name="Pursley I."/>
            <person name="Horton D.L."/>
            <person name="Alikhan N.F."/>
            <person name="Baker D."/>
            <person name="Gharbi K."/>
            <person name="Hall N."/>
            <person name="Watson M."/>
            <person name="Adriaenssens E.M."/>
            <person name="Foster-Nyarko E."/>
            <person name="Jarju S."/>
            <person name="Secka A."/>
            <person name="Antonio M."/>
            <person name="Oren A."/>
            <person name="Chaudhuri R.R."/>
            <person name="La Ragione R."/>
            <person name="Hildebrand F."/>
            <person name="Pallen M.J."/>
        </authorList>
    </citation>
    <scope>NUCLEOTIDE SEQUENCE</scope>
    <source>
        <strain evidence="1">CHK55-1828</strain>
    </source>
</reference>
<comment type="caution">
    <text evidence="1">The sequence shown here is derived from an EMBL/GenBank/DDBJ whole genome shotgun (WGS) entry which is preliminary data.</text>
</comment>
<dbReference type="RefSeq" id="WP_022384499.1">
    <property type="nucleotide sequence ID" value="NZ_CAWVFH010000005.1"/>
</dbReference>
<dbReference type="Proteomes" id="UP000717835">
    <property type="component" value="Unassembled WGS sequence"/>
</dbReference>
<protein>
    <submittedName>
        <fullName evidence="1">DUF1788 domain-containing protein</fullName>
    </submittedName>
</protein>
<name>A0A921HUI6_9BACT</name>
<accession>A0A921HUI6</accession>
<dbReference type="AlphaFoldDB" id="A0A921HUI6"/>
<proteinExistence type="predicted"/>
<evidence type="ECO:0000313" key="2">
    <source>
        <dbReference type="Proteomes" id="UP000717835"/>
    </source>
</evidence>
<dbReference type="EMBL" id="DYVX01000023">
    <property type="protein sequence ID" value="HJF91324.1"/>
    <property type="molecule type" value="Genomic_DNA"/>
</dbReference>
<dbReference type="Pfam" id="PF08747">
    <property type="entry name" value="BrxB"/>
    <property type="match status" value="1"/>
</dbReference>
<evidence type="ECO:0000313" key="1">
    <source>
        <dbReference type="EMBL" id="HJF91324.1"/>
    </source>
</evidence>
<reference evidence="1" key="2">
    <citation type="submission" date="2021-09" db="EMBL/GenBank/DDBJ databases">
        <authorList>
            <person name="Gilroy R."/>
        </authorList>
    </citation>
    <scope>NUCLEOTIDE SEQUENCE</scope>
    <source>
        <strain evidence="1">CHK55-1828</strain>
    </source>
</reference>
<organism evidence="1 2">
    <name type="scientific">Mediterranea massiliensis</name>
    <dbReference type="NCBI Taxonomy" id="1841865"/>
    <lineage>
        <taxon>Bacteria</taxon>
        <taxon>Pseudomonadati</taxon>
        <taxon>Bacteroidota</taxon>
        <taxon>Bacteroidia</taxon>
        <taxon>Bacteroidales</taxon>
        <taxon>Bacteroidaceae</taxon>
        <taxon>Mediterranea</taxon>
    </lineage>
</organism>
<dbReference type="InterPro" id="IPR014858">
    <property type="entry name" value="BrxB"/>
</dbReference>
<sequence length="202" mass="24240">MKRMTVDELYEYLCSPLFLDEKSGNIFYNYYIYQYPASQEYEMRRQIQEFKQKLERPTNFVNALVLDLFRVFCEYLQNEKFGDTSLLEDTFEGDRLHPDMVTTELTSEANSDNFIRFVRDKIEAHMALNDGYNKPYVFIHGIGKMFPYLRTNVFLTRYEKYNDTSRYKIILFYPGHQEGNSFSLFDILEDSHTYRAILLVNK</sequence>
<gene>
    <name evidence="1" type="ORF">K8W02_02920</name>
</gene>